<evidence type="ECO:0000259" key="2">
    <source>
        <dbReference type="Pfam" id="PF17667"/>
    </source>
</evidence>
<keyword evidence="4" id="KW-1185">Reference proteome</keyword>
<dbReference type="Proteomes" id="UP000027265">
    <property type="component" value="Unassembled WGS sequence"/>
</dbReference>
<feature type="region of interest" description="Disordered" evidence="1">
    <location>
        <begin position="698"/>
        <end position="761"/>
    </location>
</feature>
<name>A0A067PLA9_9AGAM</name>
<protein>
    <recommendedName>
        <fullName evidence="2">Fungal-type protein kinase domain-containing protein</fullName>
    </recommendedName>
</protein>
<organism evidence="3 4">
    <name type="scientific">Jaapia argillacea MUCL 33604</name>
    <dbReference type="NCBI Taxonomy" id="933084"/>
    <lineage>
        <taxon>Eukaryota</taxon>
        <taxon>Fungi</taxon>
        <taxon>Dikarya</taxon>
        <taxon>Basidiomycota</taxon>
        <taxon>Agaricomycotina</taxon>
        <taxon>Agaricomycetes</taxon>
        <taxon>Agaricomycetidae</taxon>
        <taxon>Jaapiales</taxon>
        <taxon>Jaapiaceae</taxon>
        <taxon>Jaapia</taxon>
    </lineage>
</organism>
<dbReference type="HOGENOM" id="CLU_014053_0_0_1"/>
<reference evidence="4" key="1">
    <citation type="journal article" date="2014" name="Proc. Natl. Acad. Sci. U.S.A.">
        <title>Extensive sampling of basidiomycete genomes demonstrates inadequacy of the white-rot/brown-rot paradigm for wood decay fungi.</title>
        <authorList>
            <person name="Riley R."/>
            <person name="Salamov A.A."/>
            <person name="Brown D.W."/>
            <person name="Nagy L.G."/>
            <person name="Floudas D."/>
            <person name="Held B.W."/>
            <person name="Levasseur A."/>
            <person name="Lombard V."/>
            <person name="Morin E."/>
            <person name="Otillar R."/>
            <person name="Lindquist E.A."/>
            <person name="Sun H."/>
            <person name="LaButti K.M."/>
            <person name="Schmutz J."/>
            <person name="Jabbour D."/>
            <person name="Luo H."/>
            <person name="Baker S.E."/>
            <person name="Pisabarro A.G."/>
            <person name="Walton J.D."/>
            <person name="Blanchette R.A."/>
            <person name="Henrissat B."/>
            <person name="Martin F."/>
            <person name="Cullen D."/>
            <person name="Hibbett D.S."/>
            <person name="Grigoriev I.V."/>
        </authorList>
    </citation>
    <scope>NUCLEOTIDE SEQUENCE [LARGE SCALE GENOMIC DNA]</scope>
    <source>
        <strain evidence="4">MUCL 33604</strain>
    </source>
</reference>
<evidence type="ECO:0000313" key="4">
    <source>
        <dbReference type="Proteomes" id="UP000027265"/>
    </source>
</evidence>
<feature type="compositionally biased region" description="Pro residues" evidence="1">
    <location>
        <begin position="7"/>
        <end position="21"/>
    </location>
</feature>
<gene>
    <name evidence="3" type="ORF">JAAARDRAFT_199278</name>
</gene>
<evidence type="ECO:0000256" key="1">
    <source>
        <dbReference type="SAM" id="MobiDB-lite"/>
    </source>
</evidence>
<dbReference type="Gene3D" id="1.10.510.10">
    <property type="entry name" value="Transferase(Phosphotransferase) domain 1"/>
    <property type="match status" value="1"/>
</dbReference>
<dbReference type="InterPro" id="IPR008266">
    <property type="entry name" value="Tyr_kinase_AS"/>
</dbReference>
<dbReference type="PANTHER" id="PTHR38248">
    <property type="entry name" value="FUNK1 6"/>
    <property type="match status" value="1"/>
</dbReference>
<dbReference type="AlphaFoldDB" id="A0A067PLA9"/>
<feature type="region of interest" description="Disordered" evidence="1">
    <location>
        <begin position="1"/>
        <end position="65"/>
    </location>
</feature>
<sequence length="761" mass="84931">MSSHLGVPPPSSPLSSPPSSPNLPTIPSLPDPRPVVIRKKYQSNAQNASRLPDPSADRRELGNDSQPYLIGPVELDDFFLKCFPAAQAPYAGKTPPRRFAAELRKVFNTDCIPLDASEPLMYDPLVTAMTKACSLMAGEEASTLSIRNRSNYRAEQDGRETAVDMAVFAHDAPEDAPWVFADTFIEVKKDPKDDPFVGDGLQDHKDRSTHLPTLTQFHDYACQMTKAKPRCFVFGIGIFGSLCRFFCWDRSASVASKHFDYIDKPEILADFLVRLDHVGQAGRGVDISATLPVTSKSEVLLVEDACREALHRGIVDHLPDATVATRIFVPRATGSEEQELFLSIGPPVFRPKSLFGRGTRTWLAVRAEADDLEFVVLKDAWREEGWRSEGEIYDEIYGRKEGCPDSGTFPFGVARMDRDVDLGNDTDDPHHQTRVPDFDKGKYIKRTHHRAILLSVGIPLHRFSSTRQLIEAIRDAIIGHKNMVEAGLIHRDVSVNNILISANPKDEQGAKGFMIDPEFAFSKEDRPDEGCGITGTLQFISINRMTNPDLAHEVWHDLESYYWVTLFLVLRHTTTNRGLDIIPGLFDEGCTARLAYINRCSLPRSPSTVEVMGHVPLTKLLRDLVILVRSHYKPEEDVELFRVSDPSRLDQLTHSNVLKALDTALSTEGWPTHDAAAIFKLCLPQSKQDAVAALQDLQQRNERSRHSQQVLVAGDKDNRPSVQGHSRRSKRKIVEVEGENAPPPASERTGKTSASTTKKRR</sequence>
<dbReference type="GO" id="GO:0004672">
    <property type="term" value="F:protein kinase activity"/>
    <property type="evidence" value="ECO:0007669"/>
    <property type="project" value="InterPro"/>
</dbReference>
<proteinExistence type="predicted"/>
<dbReference type="InterPro" id="IPR011009">
    <property type="entry name" value="Kinase-like_dom_sf"/>
</dbReference>
<dbReference type="InterPro" id="IPR040976">
    <property type="entry name" value="Pkinase_fungal"/>
</dbReference>
<feature type="compositionally biased region" description="Polar residues" evidence="1">
    <location>
        <begin position="751"/>
        <end position="761"/>
    </location>
</feature>
<dbReference type="STRING" id="933084.A0A067PLA9"/>
<dbReference type="PROSITE" id="PS00109">
    <property type="entry name" value="PROTEIN_KINASE_TYR"/>
    <property type="match status" value="1"/>
</dbReference>
<dbReference type="Pfam" id="PF17667">
    <property type="entry name" value="Pkinase_fungal"/>
    <property type="match status" value="1"/>
</dbReference>
<dbReference type="OrthoDB" id="2739948at2759"/>
<dbReference type="PANTHER" id="PTHR38248:SF2">
    <property type="entry name" value="FUNK1 11"/>
    <property type="match status" value="1"/>
</dbReference>
<dbReference type="SUPFAM" id="SSF56112">
    <property type="entry name" value="Protein kinase-like (PK-like)"/>
    <property type="match status" value="1"/>
</dbReference>
<feature type="domain" description="Fungal-type protein kinase" evidence="2">
    <location>
        <begin position="209"/>
        <end position="568"/>
    </location>
</feature>
<dbReference type="EMBL" id="KL197750">
    <property type="protein sequence ID" value="KDQ51246.1"/>
    <property type="molecule type" value="Genomic_DNA"/>
</dbReference>
<evidence type="ECO:0000313" key="3">
    <source>
        <dbReference type="EMBL" id="KDQ51246.1"/>
    </source>
</evidence>
<dbReference type="InParanoid" id="A0A067PLA9"/>
<accession>A0A067PLA9</accession>